<evidence type="ECO:0000259" key="8">
    <source>
        <dbReference type="PROSITE" id="PS50113"/>
    </source>
</evidence>
<feature type="domain" description="PAC" evidence="8">
    <location>
        <begin position="209"/>
        <end position="261"/>
    </location>
</feature>
<evidence type="ECO:0000256" key="1">
    <source>
        <dbReference type="ARBA" id="ARBA00000085"/>
    </source>
</evidence>
<keyword evidence="5" id="KW-0418">Kinase</keyword>
<dbReference type="SMART" id="SM00086">
    <property type="entry name" value="PAC"/>
    <property type="match status" value="2"/>
</dbReference>
<dbReference type="Gene3D" id="1.10.287.130">
    <property type="match status" value="1"/>
</dbReference>
<dbReference type="Gene3D" id="3.30.565.10">
    <property type="entry name" value="Histidine kinase-like ATPase, C-terminal domain"/>
    <property type="match status" value="1"/>
</dbReference>
<dbReference type="SUPFAM" id="SSF55785">
    <property type="entry name" value="PYP-like sensor domain (PAS domain)"/>
    <property type="match status" value="3"/>
</dbReference>
<evidence type="ECO:0000313" key="9">
    <source>
        <dbReference type="EMBL" id="QYD68458.1"/>
    </source>
</evidence>
<dbReference type="InterPro" id="IPR052162">
    <property type="entry name" value="Sensor_kinase/Photoreceptor"/>
</dbReference>
<dbReference type="InterPro" id="IPR000014">
    <property type="entry name" value="PAS"/>
</dbReference>
<evidence type="ECO:0000256" key="2">
    <source>
        <dbReference type="ARBA" id="ARBA00012438"/>
    </source>
</evidence>
<evidence type="ECO:0000259" key="6">
    <source>
        <dbReference type="PROSITE" id="PS50109"/>
    </source>
</evidence>
<dbReference type="Gene3D" id="3.30.450.20">
    <property type="entry name" value="PAS domain"/>
    <property type="match status" value="3"/>
</dbReference>
<dbReference type="InterPro" id="IPR004358">
    <property type="entry name" value="Sig_transdc_His_kin-like_C"/>
</dbReference>
<dbReference type="SMART" id="SM00388">
    <property type="entry name" value="HisKA"/>
    <property type="match status" value="1"/>
</dbReference>
<dbReference type="Pfam" id="PF08447">
    <property type="entry name" value="PAS_3"/>
    <property type="match status" value="2"/>
</dbReference>
<dbReference type="PRINTS" id="PR00344">
    <property type="entry name" value="BCTRLSENSOR"/>
</dbReference>
<dbReference type="InterPro" id="IPR035965">
    <property type="entry name" value="PAS-like_dom_sf"/>
</dbReference>
<gene>
    <name evidence="9" type="ORF">KZJ38_19765</name>
</gene>
<feature type="domain" description="Histidine kinase" evidence="6">
    <location>
        <begin position="407"/>
        <end position="622"/>
    </location>
</feature>
<evidence type="ECO:0000256" key="4">
    <source>
        <dbReference type="ARBA" id="ARBA00022679"/>
    </source>
</evidence>
<name>A0ABX8UHK7_9BURK</name>
<dbReference type="SUPFAM" id="SSF47384">
    <property type="entry name" value="Homodimeric domain of signal transducing histidine kinase"/>
    <property type="match status" value="1"/>
</dbReference>
<dbReference type="InterPro" id="IPR036097">
    <property type="entry name" value="HisK_dim/P_sf"/>
</dbReference>
<evidence type="ECO:0000313" key="10">
    <source>
        <dbReference type="Proteomes" id="UP000826462"/>
    </source>
</evidence>
<evidence type="ECO:0000259" key="7">
    <source>
        <dbReference type="PROSITE" id="PS50112"/>
    </source>
</evidence>
<dbReference type="PANTHER" id="PTHR43304:SF1">
    <property type="entry name" value="PAC DOMAIN-CONTAINING PROTEIN"/>
    <property type="match status" value="1"/>
</dbReference>
<keyword evidence="10" id="KW-1185">Reference proteome</keyword>
<dbReference type="InterPro" id="IPR000700">
    <property type="entry name" value="PAS-assoc_C"/>
</dbReference>
<dbReference type="SMART" id="SM00091">
    <property type="entry name" value="PAS"/>
    <property type="match status" value="3"/>
</dbReference>
<dbReference type="PANTHER" id="PTHR43304">
    <property type="entry name" value="PHYTOCHROME-LIKE PROTEIN CPH1"/>
    <property type="match status" value="1"/>
</dbReference>
<accession>A0ABX8UHK7</accession>
<dbReference type="InterPro" id="IPR001610">
    <property type="entry name" value="PAC"/>
</dbReference>
<dbReference type="EC" id="2.7.13.3" evidence="2"/>
<evidence type="ECO:0000256" key="5">
    <source>
        <dbReference type="ARBA" id="ARBA00022777"/>
    </source>
</evidence>
<dbReference type="PROSITE" id="PS50112">
    <property type="entry name" value="PAS"/>
    <property type="match status" value="1"/>
</dbReference>
<dbReference type="EMBL" id="CP080095">
    <property type="protein sequence ID" value="QYD68458.1"/>
    <property type="molecule type" value="Genomic_DNA"/>
</dbReference>
<dbReference type="InterPro" id="IPR013655">
    <property type="entry name" value="PAS_fold_3"/>
</dbReference>
<proteinExistence type="predicted"/>
<dbReference type="InterPro" id="IPR005467">
    <property type="entry name" value="His_kinase_dom"/>
</dbReference>
<dbReference type="Pfam" id="PF00512">
    <property type="entry name" value="HisKA"/>
    <property type="match status" value="1"/>
</dbReference>
<dbReference type="SMART" id="SM00387">
    <property type="entry name" value="HATPase_c"/>
    <property type="match status" value="1"/>
</dbReference>
<feature type="domain" description="PAS" evidence="7">
    <location>
        <begin position="151"/>
        <end position="206"/>
    </location>
</feature>
<dbReference type="Proteomes" id="UP000826462">
    <property type="component" value="Chromosome 1"/>
</dbReference>
<protein>
    <recommendedName>
        <fullName evidence="2">histidine kinase</fullName>
        <ecNumber evidence="2">2.7.13.3</ecNumber>
    </recommendedName>
</protein>
<dbReference type="NCBIfam" id="TIGR00229">
    <property type="entry name" value="sensory_box"/>
    <property type="match status" value="2"/>
</dbReference>
<dbReference type="CDD" id="cd00082">
    <property type="entry name" value="HisKA"/>
    <property type="match status" value="1"/>
</dbReference>
<feature type="domain" description="PAC" evidence="8">
    <location>
        <begin position="336"/>
        <end position="387"/>
    </location>
</feature>
<keyword evidence="4" id="KW-0808">Transferase</keyword>
<dbReference type="PROSITE" id="PS50109">
    <property type="entry name" value="HIS_KIN"/>
    <property type="match status" value="1"/>
</dbReference>
<evidence type="ECO:0000256" key="3">
    <source>
        <dbReference type="ARBA" id="ARBA00022553"/>
    </source>
</evidence>
<keyword evidence="3" id="KW-0597">Phosphoprotein</keyword>
<dbReference type="RefSeq" id="WP_219797848.1">
    <property type="nucleotide sequence ID" value="NZ_CP080095.1"/>
</dbReference>
<dbReference type="InterPro" id="IPR036890">
    <property type="entry name" value="HATPase_C_sf"/>
</dbReference>
<dbReference type="Pfam" id="PF02518">
    <property type="entry name" value="HATPase_c"/>
    <property type="match status" value="1"/>
</dbReference>
<dbReference type="SUPFAM" id="SSF55874">
    <property type="entry name" value="ATPase domain of HSP90 chaperone/DNA topoisomerase II/histidine kinase"/>
    <property type="match status" value="1"/>
</dbReference>
<dbReference type="InterPro" id="IPR003661">
    <property type="entry name" value="HisK_dim/P_dom"/>
</dbReference>
<reference evidence="9 10" key="1">
    <citation type="submission" date="2021-07" db="EMBL/GenBank/DDBJ databases">
        <title>Paraburkholderia edwinii protects Aspergillus sp. from phenazines by acting as a toxin sponge.</title>
        <authorList>
            <person name="Dahlstrom K.M."/>
            <person name="Newman D.K."/>
        </authorList>
    </citation>
    <scope>NUCLEOTIDE SEQUENCE [LARGE SCALE GENOMIC DNA]</scope>
    <source>
        <strain evidence="9 10">Pe01</strain>
    </source>
</reference>
<dbReference type="PROSITE" id="PS50113">
    <property type="entry name" value="PAC"/>
    <property type="match status" value="2"/>
</dbReference>
<sequence>MTPELDSLNLLDTAPALIWNGSPDGGAASLNAAWTRYTGRPLTELLGFGWQRLLHPDDLYCVQEGCARAHGGNADRRMHVRILDASGCYQRFLVSISANDANGADHGVDHDAPGGFAAAAIRFAECRADEPAHGTGERDLRFPWGHVPVMVWSTQADGYLDFVNDRWVRFTGMTLDRAQGWGWQEAVHPDDRERSMQVWRQLLVSGVEGSCEFRLGNDGRGYRWCMSIVKPRRDASGRIVRWYGAILDIEDRKRAEDALRLSEAYLTDAQRLSHTGSFALNPHTGALFWSHEMYRLYEYERGTKIDLDAVFARTHPDDIDEATRAFERLGAGDHEVDTTHRLMMPDGRVKDIRLLAHPVDYKGGKTEYAGAVIDISEAKQAERRLQQAHDDLAHATRIATLGELTASIAHEVSQPLAAIAANGAASLRWLARTEPDVGEAWLAVERMIKDAQRATDVVRQLRALARKDGTVRRLDDVNRIIQDTVLLAQPQLSKSRVVLKLELCPQLPRVEVHAVQLQQVLINLMTNGSQSMDRVDGARVLTVISSASVDGGVRVVVRDVGTGIAANDQEKLFSPFFTTKQDGMGMGLSICKTIIESHGGTITASNNAGPGAQVVVELPGAFRPERYTSARTRKADNPNLSSLMGGGTP</sequence>
<dbReference type="InterPro" id="IPR003594">
    <property type="entry name" value="HATPase_dom"/>
</dbReference>
<organism evidence="9 10">
    <name type="scientific">Paraburkholderia edwinii</name>
    <dbReference type="NCBI Taxonomy" id="2861782"/>
    <lineage>
        <taxon>Bacteria</taxon>
        <taxon>Pseudomonadati</taxon>
        <taxon>Pseudomonadota</taxon>
        <taxon>Betaproteobacteria</taxon>
        <taxon>Burkholderiales</taxon>
        <taxon>Burkholderiaceae</taxon>
        <taxon>Paraburkholderia</taxon>
    </lineage>
</organism>
<comment type="catalytic activity">
    <reaction evidence="1">
        <text>ATP + protein L-histidine = ADP + protein N-phospho-L-histidine.</text>
        <dbReference type="EC" id="2.7.13.3"/>
    </reaction>
</comment>
<dbReference type="CDD" id="cd00130">
    <property type="entry name" value="PAS"/>
    <property type="match status" value="3"/>
</dbReference>